<keyword evidence="4" id="KW-1185">Reference proteome</keyword>
<dbReference type="EMBL" id="BX284602">
    <property type="protein sequence ID" value="CAA91324.2"/>
    <property type="molecule type" value="Genomic_DNA"/>
</dbReference>
<dbReference type="PANTHER" id="PTHR23362:SF0">
    <property type="entry name" value="CALPONIN-HOMOLOGY (CH) DOMAIN-CONTAINING PROTEIN-RELATED"/>
    <property type="match status" value="1"/>
</dbReference>
<reference evidence="3 4" key="1">
    <citation type="journal article" date="1998" name="Science">
        <title>Genome sequence of the nematode C. elegans: a platform for investigating biology.</title>
        <authorList>
            <consortium name="The C. elegans sequencing consortium"/>
            <person name="Sulson J.E."/>
            <person name="Waterston R."/>
        </authorList>
    </citation>
    <scope>NUCLEOTIDE SEQUENCE [LARGE SCALE GENOMIC DNA]</scope>
    <source>
        <strain evidence="3 4">Bristol N2</strain>
    </source>
</reference>
<dbReference type="InParanoid" id="Q20682"/>
<feature type="region of interest" description="Disordered" evidence="1">
    <location>
        <begin position="53"/>
        <end position="191"/>
    </location>
</feature>
<dbReference type="InterPro" id="IPR006570">
    <property type="entry name" value="SPK_dom"/>
</dbReference>
<feature type="compositionally biased region" description="Polar residues" evidence="1">
    <location>
        <begin position="181"/>
        <end position="191"/>
    </location>
</feature>
<accession>Q20682</accession>
<gene>
    <name evidence="3 5" type="primary">ogr-2</name>
    <name evidence="3" type="ORF">CELE_F52H3.4</name>
    <name evidence="5" type="ORF">F52H3.4</name>
</gene>
<dbReference type="Bgee" id="WBGene00009946">
    <property type="expression patterns" value="Expressed in germ line (C elegans) and 3 other cell types or tissues"/>
</dbReference>
<dbReference type="CTD" id="174566"/>
<dbReference type="RefSeq" id="NP_496171.2">
    <property type="nucleotide sequence ID" value="NM_063770.6"/>
</dbReference>
<dbReference type="AGR" id="WB:WBGene00009946"/>
<feature type="compositionally biased region" description="Basic and acidic residues" evidence="1">
    <location>
        <begin position="149"/>
        <end position="164"/>
    </location>
</feature>
<organism evidence="3 4">
    <name type="scientific">Caenorhabditis elegans</name>
    <dbReference type="NCBI Taxonomy" id="6239"/>
    <lineage>
        <taxon>Eukaryota</taxon>
        <taxon>Metazoa</taxon>
        <taxon>Ecdysozoa</taxon>
        <taxon>Nematoda</taxon>
        <taxon>Chromadorea</taxon>
        <taxon>Rhabditida</taxon>
        <taxon>Rhabditina</taxon>
        <taxon>Rhabditomorpha</taxon>
        <taxon>Rhabditoidea</taxon>
        <taxon>Rhabditidae</taxon>
        <taxon>Peloderinae</taxon>
        <taxon>Caenorhabditis</taxon>
    </lineage>
</organism>
<dbReference type="WormBase" id="F52H3.4">
    <property type="protein sequence ID" value="CE37522"/>
    <property type="gene ID" value="WBGene00009946"/>
    <property type="gene designation" value="ogr-2"/>
</dbReference>
<dbReference type="DIP" id="DIP-26946N"/>
<dbReference type="GeneID" id="174566"/>
<dbReference type="STRING" id="6239.F52H3.4.1"/>
<evidence type="ECO:0000313" key="3">
    <source>
        <dbReference type="EMBL" id="CAA91324.2"/>
    </source>
</evidence>
<dbReference type="IntAct" id="Q20682">
    <property type="interactions" value="1"/>
</dbReference>
<proteinExistence type="predicted"/>
<evidence type="ECO:0000313" key="4">
    <source>
        <dbReference type="Proteomes" id="UP000001940"/>
    </source>
</evidence>
<dbReference type="PIR" id="T22520">
    <property type="entry name" value="T22520"/>
</dbReference>
<dbReference type="Pfam" id="PF04435">
    <property type="entry name" value="SPK"/>
    <property type="match status" value="1"/>
</dbReference>
<dbReference type="UCSC" id="F52H3.4">
    <property type="organism name" value="c. elegans"/>
</dbReference>
<dbReference type="PaxDb" id="6239-F52H3.4"/>
<name>Q20682_CAEEL</name>
<dbReference type="AlphaFoldDB" id="Q20682"/>
<sequence length="349" mass="39056">MPDSKEMVKVLFLNRTPISEAFLPILRKNATVNLDDDGRIVEYDDGELELRENHKKVNPQMSLRAVKVENADENSKNKEDPQSVVKEKTTTRFIKPKSEYVSISSDSESEEDSDSECSDSDSVNEFFAYKPPEAPESANSILKSSSCKTEQEDHAEMFNEEKPDISLNNSSSLSSSSTTLQGTTDFVPPSSTMTSSSAIPFSRPFVSVSDFADQLHHPMVNGADLPIEDVKQETGESGETLSRTLSMQNDLSGFARAVADNMKEMNDLFSLLRNKSNESSFSNANLGRKRIVDHLKVFQEGMVSIDSSLQDVQTSKKLREYIQYLERNNEDVPMKKLKLAIDIISSDMY</sequence>
<dbReference type="Proteomes" id="UP000001940">
    <property type="component" value="Chromosome II"/>
</dbReference>
<protein>
    <submittedName>
        <fullName evidence="3">SPK domain-containing protein</fullName>
    </submittedName>
</protein>
<dbReference type="SMR" id="Q20682"/>
<feature type="domain" description="SPK" evidence="2">
    <location>
        <begin position="3"/>
        <end position="45"/>
    </location>
</feature>
<dbReference type="HOGENOM" id="CLU_795088_0_0_1"/>
<dbReference type="PANTHER" id="PTHR23362">
    <property type="entry name" value="L-PLASTIN-RELATED"/>
    <property type="match status" value="1"/>
</dbReference>
<feature type="compositionally biased region" description="Polar residues" evidence="1">
    <location>
        <begin position="137"/>
        <end position="148"/>
    </location>
</feature>
<feature type="compositionally biased region" description="Acidic residues" evidence="1">
    <location>
        <begin position="107"/>
        <end position="119"/>
    </location>
</feature>
<dbReference type="KEGG" id="cel:CELE_F52H3.4"/>
<evidence type="ECO:0000313" key="5">
    <source>
        <dbReference type="WormBase" id="F52H3.4"/>
    </source>
</evidence>
<dbReference type="InterPro" id="IPR053315">
    <property type="entry name" value="Peptidase_C14A"/>
</dbReference>
<feature type="compositionally biased region" description="Basic and acidic residues" evidence="1">
    <location>
        <begin position="66"/>
        <end position="90"/>
    </location>
</feature>
<evidence type="ECO:0000259" key="2">
    <source>
        <dbReference type="Pfam" id="PF04435"/>
    </source>
</evidence>
<evidence type="ECO:0000256" key="1">
    <source>
        <dbReference type="SAM" id="MobiDB-lite"/>
    </source>
</evidence>
<feature type="compositionally biased region" description="Low complexity" evidence="1">
    <location>
        <begin position="166"/>
        <end position="180"/>
    </location>
</feature>